<dbReference type="OrthoDB" id="7981490at2759"/>
<organism evidence="3 4">
    <name type="scientific">Heligmosomoides polygyrus</name>
    <name type="common">Parasitic roundworm</name>
    <dbReference type="NCBI Taxonomy" id="6339"/>
    <lineage>
        <taxon>Eukaryota</taxon>
        <taxon>Metazoa</taxon>
        <taxon>Ecdysozoa</taxon>
        <taxon>Nematoda</taxon>
        <taxon>Chromadorea</taxon>
        <taxon>Rhabditida</taxon>
        <taxon>Rhabditina</taxon>
        <taxon>Rhabditomorpha</taxon>
        <taxon>Strongyloidea</taxon>
        <taxon>Heligmosomidae</taxon>
        <taxon>Heligmosomoides</taxon>
    </lineage>
</organism>
<protein>
    <submittedName>
        <fullName evidence="4">DUF5641 domain-containing protein</fullName>
    </submittedName>
</protein>
<dbReference type="WBParaSite" id="HPBE_0000243701-mRNA-1">
    <property type="protein sequence ID" value="HPBE_0000243701-mRNA-1"/>
    <property type="gene ID" value="HPBE_0000243701"/>
</dbReference>
<accession>A0A183F8E5</accession>
<dbReference type="InterPro" id="IPR040676">
    <property type="entry name" value="DUF5641"/>
</dbReference>
<dbReference type="AlphaFoldDB" id="A0A183F8E5"/>
<reference evidence="4" key="2">
    <citation type="submission" date="2019-09" db="UniProtKB">
        <authorList>
            <consortium name="WormBaseParasite"/>
        </authorList>
    </citation>
    <scope>IDENTIFICATION</scope>
</reference>
<evidence type="ECO:0000259" key="1">
    <source>
        <dbReference type="Pfam" id="PF18701"/>
    </source>
</evidence>
<keyword evidence="3" id="KW-1185">Reference proteome</keyword>
<dbReference type="PANTHER" id="PTHR47331">
    <property type="entry name" value="PHD-TYPE DOMAIN-CONTAINING PROTEIN"/>
    <property type="match status" value="1"/>
</dbReference>
<reference evidence="2 3" key="1">
    <citation type="submission" date="2018-11" db="EMBL/GenBank/DDBJ databases">
        <authorList>
            <consortium name="Pathogen Informatics"/>
        </authorList>
    </citation>
    <scope>NUCLEOTIDE SEQUENCE [LARGE SCALE GENOMIC DNA]</scope>
</reference>
<evidence type="ECO:0000313" key="3">
    <source>
        <dbReference type="Proteomes" id="UP000050761"/>
    </source>
</evidence>
<dbReference type="EMBL" id="UZAH01003665">
    <property type="protein sequence ID" value="VDO25255.1"/>
    <property type="molecule type" value="Genomic_DNA"/>
</dbReference>
<proteinExistence type="predicted"/>
<dbReference type="PANTHER" id="PTHR47331:SF6">
    <property type="entry name" value="DOUBLECORTIN DOMAIN-CONTAINING PROTEIN"/>
    <property type="match status" value="1"/>
</dbReference>
<gene>
    <name evidence="2" type="ORF">HPBE_LOCUS2438</name>
</gene>
<evidence type="ECO:0000313" key="4">
    <source>
        <dbReference type="WBParaSite" id="HPBE_0000243701-mRNA-1"/>
    </source>
</evidence>
<name>A0A183F8E5_HELPZ</name>
<accession>A0A3P7XHP4</accession>
<dbReference type="Proteomes" id="UP000050761">
    <property type="component" value="Unassembled WGS sequence"/>
</dbReference>
<feature type="domain" description="DUF5641" evidence="1">
    <location>
        <begin position="47"/>
        <end position="137"/>
    </location>
</feature>
<dbReference type="Pfam" id="PF18701">
    <property type="entry name" value="DUF5641"/>
    <property type="match status" value="1"/>
</dbReference>
<sequence>MQKLDYIIGSREKPIVLQFSEDRSAASSSTTTVGGLIRRAEQSGTVVKDTLDHFWELWHSEYLNALRERQQYNSRRRRSTTSTPKIGDIVIITEDKLPRGQWPYGIITKLLQSKDGCIRSAEVRGSNGKLLTRSLPHLFHWFLRVKPNDENVDATQNMDSTTTLRTLPSRTAKTAYKFISSH</sequence>
<evidence type="ECO:0000313" key="2">
    <source>
        <dbReference type="EMBL" id="VDO25255.1"/>
    </source>
</evidence>